<dbReference type="EMBL" id="SMBT01000002">
    <property type="protein sequence ID" value="TCU89375.1"/>
    <property type="molecule type" value="Genomic_DNA"/>
</dbReference>
<reference evidence="2 4" key="1">
    <citation type="submission" date="2018-06" db="EMBL/GenBank/DDBJ databases">
        <authorList>
            <consortium name="Pathogen Informatics"/>
            <person name="Doyle S."/>
        </authorList>
    </citation>
    <scope>NUCLEOTIDE SEQUENCE [LARGE SCALE GENOMIC DNA]</scope>
    <source>
        <strain evidence="2 4">NCTC11159</strain>
    </source>
</reference>
<dbReference type="AlphaFoldDB" id="A0A377Q7M2"/>
<name>A0A377Q7M2_9NEIS</name>
<gene>
    <name evidence="3" type="ORF">EV682_102287</name>
    <name evidence="2" type="ORF">NCTC11159_01812</name>
</gene>
<sequence length="168" mass="18438">MPRIIVNCHGGRVIGFPAHPGPFLVPVGISIHFYVLDGGILDNETGWHISNQRMRGEALGGVYHHVIFGGQMCQDYYGLPYAGLGISNGIFLEELNGRRGENYIRPILQALGSQRWGNPEPNTINPMYVNLPAVQGGGDYPRAVVTLSDIANCPGVTDVDWIACREHW</sequence>
<evidence type="ECO:0000313" key="4">
    <source>
        <dbReference type="Proteomes" id="UP000255108"/>
    </source>
</evidence>
<reference evidence="3 5" key="2">
    <citation type="submission" date="2019-03" db="EMBL/GenBank/DDBJ databases">
        <title>Genomic Encyclopedia of Type Strains, Phase IV (KMG-IV): sequencing the most valuable type-strain genomes for metagenomic binning, comparative biology and taxonomic classification.</title>
        <authorList>
            <person name="Goeker M."/>
        </authorList>
    </citation>
    <scope>NUCLEOTIDE SEQUENCE [LARGE SCALE GENOMIC DNA]</scope>
    <source>
        <strain evidence="3 5">DSM 3764</strain>
    </source>
</reference>
<dbReference type="RefSeq" id="WP_115227025.1">
    <property type="nucleotide sequence ID" value="NZ_CAWOLO010000002.1"/>
</dbReference>
<evidence type="ECO:0000313" key="2">
    <source>
        <dbReference type="EMBL" id="STQ90745.1"/>
    </source>
</evidence>
<dbReference type="Proteomes" id="UP000255108">
    <property type="component" value="Unassembled WGS sequence"/>
</dbReference>
<dbReference type="Proteomes" id="UP000295794">
    <property type="component" value="Unassembled WGS sequence"/>
</dbReference>
<evidence type="ECO:0000259" key="1">
    <source>
        <dbReference type="Pfam" id="PF21527"/>
    </source>
</evidence>
<dbReference type="Pfam" id="PF21527">
    <property type="entry name" value="Stv"/>
    <property type="match status" value="1"/>
</dbReference>
<proteinExistence type="predicted"/>
<feature type="domain" description="Putative adhesin Stv" evidence="1">
    <location>
        <begin position="5"/>
        <end position="166"/>
    </location>
</feature>
<evidence type="ECO:0000313" key="3">
    <source>
        <dbReference type="EMBL" id="TCU89375.1"/>
    </source>
</evidence>
<organism evidence="2 4">
    <name type="scientific">Iodobacter fluviatilis</name>
    <dbReference type="NCBI Taxonomy" id="537"/>
    <lineage>
        <taxon>Bacteria</taxon>
        <taxon>Pseudomonadati</taxon>
        <taxon>Pseudomonadota</taxon>
        <taxon>Betaproteobacteria</taxon>
        <taxon>Neisseriales</taxon>
        <taxon>Chitinibacteraceae</taxon>
        <taxon>Iodobacter</taxon>
    </lineage>
</organism>
<keyword evidence="5" id="KW-1185">Reference proteome</keyword>
<evidence type="ECO:0000313" key="5">
    <source>
        <dbReference type="Proteomes" id="UP000295794"/>
    </source>
</evidence>
<dbReference type="EMBL" id="UGHR01000001">
    <property type="protein sequence ID" value="STQ90745.1"/>
    <property type="molecule type" value="Genomic_DNA"/>
</dbReference>
<dbReference type="InterPro" id="IPR049002">
    <property type="entry name" value="Stv"/>
</dbReference>
<accession>A0A377Q7M2</accession>
<protein>
    <recommendedName>
        <fullName evidence="1">Putative adhesin Stv domain-containing protein</fullName>
    </recommendedName>
</protein>